<dbReference type="Proteomes" id="UP001168380">
    <property type="component" value="Unassembled WGS sequence"/>
</dbReference>
<reference evidence="1" key="1">
    <citation type="submission" date="2023-07" db="EMBL/GenBank/DDBJ databases">
        <title>Gilvimarinus algae sp. nov., isolated from the surface of Kelp.</title>
        <authorList>
            <person name="Sun Y.Y."/>
            <person name="Gong Y."/>
            <person name="Du Z.J."/>
        </authorList>
    </citation>
    <scope>NUCLEOTIDE SEQUENCE</scope>
    <source>
        <strain evidence="1">SDUM040014</strain>
    </source>
</reference>
<dbReference type="PROSITE" id="PS51257">
    <property type="entry name" value="PROKAR_LIPOPROTEIN"/>
    <property type="match status" value="1"/>
</dbReference>
<accession>A0ABT8TIB4</accession>
<gene>
    <name evidence="1" type="ORF">QWI16_16710</name>
</gene>
<name>A0ABT8TIB4_9GAMM</name>
<protein>
    <recommendedName>
        <fullName evidence="3">Lipoprotein</fullName>
    </recommendedName>
</protein>
<dbReference type="RefSeq" id="WP_302714881.1">
    <property type="nucleotide sequence ID" value="NZ_JAULRT010000062.1"/>
</dbReference>
<proteinExistence type="predicted"/>
<sequence length="169" mass="18789">MKYAYAPVLLGIALLLGGCGDETHVHTSPPPPPPQGINDFAMIDSFGVDSGYSPNETLAIDPYVDAGLFEIFWQAQRAKPYSFYLSVSDTPYIEDSITLYDAACGPGESCNLEGYALCQYNTDFTAYCEDAPVVDLYELIYQVPQTLYFFGEVCGVSKCEYRRLEVEMY</sequence>
<keyword evidence="2" id="KW-1185">Reference proteome</keyword>
<organism evidence="1 2">
    <name type="scientific">Gilvimarinus algae</name>
    <dbReference type="NCBI Taxonomy" id="3058037"/>
    <lineage>
        <taxon>Bacteria</taxon>
        <taxon>Pseudomonadati</taxon>
        <taxon>Pseudomonadota</taxon>
        <taxon>Gammaproteobacteria</taxon>
        <taxon>Cellvibrionales</taxon>
        <taxon>Cellvibrionaceae</taxon>
        <taxon>Gilvimarinus</taxon>
    </lineage>
</organism>
<comment type="caution">
    <text evidence="1">The sequence shown here is derived from an EMBL/GenBank/DDBJ whole genome shotgun (WGS) entry which is preliminary data.</text>
</comment>
<evidence type="ECO:0008006" key="3">
    <source>
        <dbReference type="Google" id="ProtNLM"/>
    </source>
</evidence>
<evidence type="ECO:0000313" key="1">
    <source>
        <dbReference type="EMBL" id="MDO3383827.1"/>
    </source>
</evidence>
<evidence type="ECO:0000313" key="2">
    <source>
        <dbReference type="Proteomes" id="UP001168380"/>
    </source>
</evidence>
<dbReference type="EMBL" id="JAULRT010000062">
    <property type="protein sequence ID" value="MDO3383827.1"/>
    <property type="molecule type" value="Genomic_DNA"/>
</dbReference>